<dbReference type="OrthoDB" id="432182at2759"/>
<evidence type="ECO:0000256" key="1">
    <source>
        <dbReference type="PROSITE-ProRule" id="PRU00023"/>
    </source>
</evidence>
<evidence type="ECO:0000313" key="3">
    <source>
        <dbReference type="Proteomes" id="UP000041254"/>
    </source>
</evidence>
<dbReference type="InterPro" id="IPR002110">
    <property type="entry name" value="Ankyrin_rpt"/>
</dbReference>
<dbReference type="Gene3D" id="1.25.40.20">
    <property type="entry name" value="Ankyrin repeat-containing domain"/>
    <property type="match status" value="2"/>
</dbReference>
<dbReference type="Proteomes" id="UP000041254">
    <property type="component" value="Unassembled WGS sequence"/>
</dbReference>
<feature type="repeat" description="ANK" evidence="1">
    <location>
        <begin position="190"/>
        <end position="214"/>
    </location>
</feature>
<dbReference type="PANTHER" id="PTHR24121">
    <property type="entry name" value="NO MECHANORECEPTOR POTENTIAL C, ISOFORM D-RELATED"/>
    <property type="match status" value="1"/>
</dbReference>
<dbReference type="PANTHER" id="PTHR24121:SF23">
    <property type="entry name" value="NO MECHANORECEPTOR POTENTIAL C, ISOFORM H"/>
    <property type="match status" value="1"/>
</dbReference>
<dbReference type="OMA" id="WICEALP"/>
<feature type="repeat" description="ANK" evidence="1">
    <location>
        <begin position="87"/>
        <end position="119"/>
    </location>
</feature>
<evidence type="ECO:0000313" key="2">
    <source>
        <dbReference type="EMBL" id="CEL96932.1"/>
    </source>
</evidence>
<keyword evidence="1" id="KW-0040">ANK repeat</keyword>
<name>A0A0G4EK78_VITBC</name>
<dbReference type="PROSITE" id="PS50297">
    <property type="entry name" value="ANK_REP_REGION"/>
    <property type="match status" value="4"/>
</dbReference>
<proteinExistence type="predicted"/>
<reference evidence="2 3" key="1">
    <citation type="submission" date="2014-11" db="EMBL/GenBank/DDBJ databases">
        <authorList>
            <person name="Zhu J."/>
            <person name="Qi W."/>
            <person name="Song R."/>
        </authorList>
    </citation>
    <scope>NUCLEOTIDE SEQUENCE [LARGE SCALE GENOMIC DNA]</scope>
</reference>
<dbReference type="PROSITE" id="PS50088">
    <property type="entry name" value="ANK_REPEAT"/>
    <property type="match status" value="4"/>
</dbReference>
<dbReference type="EMBL" id="CDMY01000249">
    <property type="protein sequence ID" value="CEL96932.1"/>
    <property type="molecule type" value="Genomic_DNA"/>
</dbReference>
<feature type="repeat" description="ANK" evidence="1">
    <location>
        <begin position="25"/>
        <end position="47"/>
    </location>
</feature>
<protein>
    <submittedName>
        <fullName evidence="2">Uncharacterized protein</fullName>
    </submittedName>
</protein>
<dbReference type="AlphaFoldDB" id="A0A0G4EK78"/>
<dbReference type="InParanoid" id="A0A0G4EK78"/>
<dbReference type="STRING" id="1169540.A0A0G4EK78"/>
<dbReference type="SMART" id="SM00248">
    <property type="entry name" value="ANK"/>
    <property type="match status" value="6"/>
</dbReference>
<keyword evidence="3" id="KW-1185">Reference proteome</keyword>
<feature type="repeat" description="ANK" evidence="1">
    <location>
        <begin position="121"/>
        <end position="143"/>
    </location>
</feature>
<dbReference type="VEuPathDB" id="CryptoDB:Vbra_3925"/>
<gene>
    <name evidence="2" type="ORF">Vbra_3925</name>
</gene>
<dbReference type="PhylomeDB" id="A0A0G4EK78"/>
<dbReference type="SUPFAM" id="SSF48403">
    <property type="entry name" value="Ankyrin repeat"/>
    <property type="match status" value="1"/>
</dbReference>
<dbReference type="Pfam" id="PF12796">
    <property type="entry name" value="Ank_2"/>
    <property type="match status" value="3"/>
</dbReference>
<dbReference type="InterPro" id="IPR036770">
    <property type="entry name" value="Ankyrin_rpt-contain_sf"/>
</dbReference>
<accession>A0A0G4EK78</accession>
<sequence length="256" mass="28408">MNGKIEAMKFLYEMDGSILQQTGQDGYTALHWAAHEGHVAAVNKLMEWDPKLGGMTPFIVAAGQGRVDVMEFLYAKRKDLLTQTTNNGDTALHQAAYKGKIEVMKFLYEMDGSILQQKGQDGWNAIHAAAQEGHLAVVNKLLEWDPKLIDSRVAKYGWTPLMKGAMKGHVDVMEALYEKRKDLLTQTDNKGDTPLHLAAYWGSSAAVSQLLEWGGGALLDIKNNSETPWDKAEGKPEIREIMRPYKPACGPCCVIM</sequence>
<organism evidence="2 3">
    <name type="scientific">Vitrella brassicaformis (strain CCMP3155)</name>
    <dbReference type="NCBI Taxonomy" id="1169540"/>
    <lineage>
        <taxon>Eukaryota</taxon>
        <taxon>Sar</taxon>
        <taxon>Alveolata</taxon>
        <taxon>Colpodellida</taxon>
        <taxon>Vitrellaceae</taxon>
        <taxon>Vitrella</taxon>
    </lineage>
</organism>